<dbReference type="SUPFAM" id="SSF69318">
    <property type="entry name" value="Integrin alpha N-terminal domain"/>
    <property type="match status" value="2"/>
</dbReference>
<dbReference type="PANTHER" id="PTHR46580:SF2">
    <property type="entry name" value="MAM DOMAIN-CONTAINING PROTEIN"/>
    <property type="match status" value="1"/>
</dbReference>
<reference evidence="3 4" key="1">
    <citation type="submission" date="2020-11" db="EMBL/GenBank/DDBJ databases">
        <authorList>
            <person name="Kim M.K."/>
        </authorList>
    </citation>
    <scope>NUCLEOTIDE SEQUENCE [LARGE SCALE GENOMIC DNA]</scope>
    <source>
        <strain evidence="3 4">BT662</strain>
    </source>
</reference>
<organism evidence="3 4">
    <name type="scientific">Hymenobacter ruricola</name>
    <dbReference type="NCBI Taxonomy" id="2791023"/>
    <lineage>
        <taxon>Bacteria</taxon>
        <taxon>Pseudomonadati</taxon>
        <taxon>Bacteroidota</taxon>
        <taxon>Cytophagia</taxon>
        <taxon>Cytophagales</taxon>
        <taxon>Hymenobacteraceae</taxon>
        <taxon>Hymenobacter</taxon>
    </lineage>
</organism>
<proteinExistence type="predicted"/>
<feature type="signal peptide" evidence="2">
    <location>
        <begin position="1"/>
        <end position="46"/>
    </location>
</feature>
<evidence type="ECO:0000313" key="3">
    <source>
        <dbReference type="EMBL" id="MBF9221306.1"/>
    </source>
</evidence>
<gene>
    <name evidence="3" type="ORF">I2H31_09330</name>
</gene>
<dbReference type="Gene3D" id="2.30.30.100">
    <property type="match status" value="11"/>
</dbReference>
<comment type="caution">
    <text evidence="3">The sequence shown here is derived from an EMBL/GenBank/DDBJ whole genome shotgun (WGS) entry which is preliminary data.</text>
</comment>
<accession>A0ABS0I2X6</accession>
<dbReference type="InterPro" id="IPR013517">
    <property type="entry name" value="FG-GAP"/>
</dbReference>
<evidence type="ECO:0000313" key="4">
    <source>
        <dbReference type="Proteomes" id="UP000618931"/>
    </source>
</evidence>
<dbReference type="EMBL" id="JADQDM010000003">
    <property type="protein sequence ID" value="MBF9221306.1"/>
    <property type="molecule type" value="Genomic_DNA"/>
</dbReference>
<evidence type="ECO:0000256" key="2">
    <source>
        <dbReference type="SAM" id="SignalP"/>
    </source>
</evidence>
<dbReference type="Proteomes" id="UP000618931">
    <property type="component" value="Unassembled WGS sequence"/>
</dbReference>
<keyword evidence="1 2" id="KW-0732">Signal</keyword>
<feature type="chain" id="PRO_5046305486" evidence="2">
    <location>
        <begin position="47"/>
        <end position="1252"/>
    </location>
</feature>
<name>A0ABS0I2X6_9BACT</name>
<keyword evidence="4" id="KW-1185">Reference proteome</keyword>
<dbReference type="Pfam" id="PF13517">
    <property type="entry name" value="FG-GAP_3"/>
    <property type="match status" value="6"/>
</dbReference>
<evidence type="ECO:0000256" key="1">
    <source>
        <dbReference type="ARBA" id="ARBA00022729"/>
    </source>
</evidence>
<dbReference type="PANTHER" id="PTHR46580">
    <property type="entry name" value="SENSOR KINASE-RELATED"/>
    <property type="match status" value="1"/>
</dbReference>
<protein>
    <submittedName>
        <fullName evidence="3">T9SS type A sorting domain-containing protein</fullName>
    </submittedName>
</protein>
<dbReference type="InterPro" id="IPR028994">
    <property type="entry name" value="Integrin_alpha_N"/>
</dbReference>
<sequence>MLNLYRTLRAALAIRNTRMNQTFVSLLRRPLRVLPLLLALAGTAQAQRPATFGAVTAFSTGGSSRPRGIAVADVNGDGNPDLLTANYGTSTAGVQLGTGTGTFGTASTFSTGVGSLPRAIAVADVNGDGNPDLLTANNGKSTASVLLGTGTGTFGTASTFSTGTFSEPRGIAVADVNGDGKPDLLTANIGSNTVGVLLGTGTGSFGAVTTFGTGSQPCGIAVADVNGDGQPDIITANNGDDTVAVLLGTGTGTFGPFTAFGTGSGSTPYGVAVADVNGDGNPDLLTANSDTNKAGVLLGTGTGSFGSVRTYSAGPNSIPFDIAVGDVNNDGKLDLLTANAGSDTVGMLLGTGTGTFGPVTALSTGSGSEPWGVVAADVDGDGRLDLLTANNSAYTTGVLLNTTPVLATRTFLPVTNTSSGNSPRGVAVADVNGDGKLDLLTANYGNSTAGVLLGTGTGSFGAVTTFSSGGGLPRAIAVADVNGDGKPDLLTANNSISSNSVGVLLGTGTGSFGAATTFSAGGNSAPRGLAVADVNGDGKPDVLTANYGTDAVGVLLGTGTGSFGAVSTYSTGSNSQPRDLAVADVNGDGKLDVLTANLFNNTVGVLLGTGTGSFGAVTAFSTGSGSTPYDIAVADVNGDGQLDALTVNAGNGTAGVLLGTGTGSFGAVSTYSTGGSSTYALAVADVNGDGQLDLLTANSSSGTASVLLGTGTGSFGAAATYSTGTNSLPFDIAVADVNGDGKPDLLTANSNSGTAGVLLGGLDLVVSTTTGIYADALYTSFTVTSTGVGTLASPISVAGSTTVQSGGVLNDGCFVLSGPGSFTLAAGGTLGICSAQGISSSGSTGAVQVTGTRTFDADARYTYNGSAAQVTGTGLPATVRALTLSNGAGLTLTDDVTATSAVALTGGVLRTGSNALTLGPTATLSEDADGYATGTVQTTRNLSTAGTTQTFGGLGLTLTPSSSRLPGSTLVVRTTGTARTGAGTSQSVKRVFDIQPAVRTGLNVALALTVRDDERNGIAAANLRLFKSDNAGTTWQPQKAATLATTAASGSQPTTHTASLSGISNFSLWTLGNAANPLPVELATFTAQAQGTGALLQWTTASELNNAGFEVESSADGARFARLGTVAGAGSSTQAHTYAFVDEHVARYAAPLVYYRLRQVDLDGTASYSPVRTVAVGPQAKLALFPNPVTQATTLTGAQPDDAVTVFDALGRQVLAATADAAGKAALTLPQGLATGVYVVRVGSQALRLVVE</sequence>
<dbReference type="NCBIfam" id="TIGR04183">
    <property type="entry name" value="Por_Secre_tail"/>
    <property type="match status" value="1"/>
</dbReference>
<dbReference type="InterPro" id="IPR026444">
    <property type="entry name" value="Secre_tail"/>
</dbReference>